<evidence type="ECO:0000256" key="1">
    <source>
        <dbReference type="SAM" id="Phobius"/>
    </source>
</evidence>
<proteinExistence type="predicted"/>
<keyword evidence="1" id="KW-0812">Transmembrane</keyword>
<gene>
    <name evidence="2" type="ORF">BSFP_056940</name>
</gene>
<dbReference type="Proteomes" id="UP000218432">
    <property type="component" value="Chromosome 2"/>
</dbReference>
<evidence type="ECO:0000313" key="2">
    <source>
        <dbReference type="EMBL" id="BAX62826.1"/>
    </source>
</evidence>
<evidence type="ECO:0000313" key="3">
    <source>
        <dbReference type="Proteomes" id="UP000218432"/>
    </source>
</evidence>
<keyword evidence="1" id="KW-1133">Transmembrane helix</keyword>
<organism evidence="2 3">
    <name type="scientific">Burkholderia stabilis</name>
    <dbReference type="NCBI Taxonomy" id="95485"/>
    <lineage>
        <taxon>Bacteria</taxon>
        <taxon>Pseudomonadati</taxon>
        <taxon>Pseudomonadota</taxon>
        <taxon>Betaproteobacteria</taxon>
        <taxon>Burkholderiales</taxon>
        <taxon>Burkholderiaceae</taxon>
        <taxon>Burkholderia</taxon>
        <taxon>Burkholderia cepacia complex</taxon>
    </lineage>
</organism>
<feature type="transmembrane region" description="Helical" evidence="1">
    <location>
        <begin position="44"/>
        <end position="64"/>
    </location>
</feature>
<reference evidence="2 3" key="1">
    <citation type="journal article" date="2017" name="Genome Announc.">
        <title>Complete Genome Sequence of Burkholderia stabilis FERMP-21014.</title>
        <authorList>
            <person name="Konishi K."/>
            <person name="Kumagai T."/>
            <person name="Sakasegawa S."/>
            <person name="Tamura T."/>
        </authorList>
    </citation>
    <scope>NUCLEOTIDE SEQUENCE [LARGE SCALE GENOMIC DNA]</scope>
    <source>
        <strain evidence="2 3">FERMP-21014</strain>
    </source>
</reference>
<sequence>MIPDAVGFGRTRRSVDQFQCRPEVTRVRVDQDQENHDADNTARFLAWVGLSVVLYGIVDAHIVYKRKR</sequence>
<name>A0A1Y1BUM1_9BURK</name>
<accession>A0A1Y1BUM1</accession>
<dbReference type="AlphaFoldDB" id="A0A1Y1BUM1"/>
<keyword evidence="1" id="KW-0472">Membrane</keyword>
<dbReference type="EMBL" id="AP018112">
    <property type="protein sequence ID" value="BAX62826.1"/>
    <property type="molecule type" value="Genomic_DNA"/>
</dbReference>
<protein>
    <submittedName>
        <fullName evidence="2">Uncharacterized protein</fullName>
    </submittedName>
</protein>